<dbReference type="Gene3D" id="3.40.50.620">
    <property type="entry name" value="HUPs"/>
    <property type="match status" value="1"/>
</dbReference>
<dbReference type="Pfam" id="PF02568">
    <property type="entry name" value="ThiI"/>
    <property type="match status" value="1"/>
</dbReference>
<dbReference type="PANTHER" id="PTHR11933:SF6">
    <property type="entry name" value="THIL AANH DOMAIN-CONTAINING PROTEIN"/>
    <property type="match status" value="1"/>
</dbReference>
<gene>
    <name evidence="5" type="ORF">AVCANL283_05530</name>
</gene>
<reference evidence="5 6" key="1">
    <citation type="submission" date="2020-07" db="EMBL/GenBank/DDBJ databases">
        <title>Transfer of Campylobacter canadensis to the novel genus Avispirillum gen. nov., that also includes two novel species recovered from migratory waterfowl: Avispirillum anseris sp. nov. and Avispirillum brantae sp. nov.</title>
        <authorList>
            <person name="Miller W.G."/>
            <person name="Chapman M.H."/>
            <person name="Yee E."/>
            <person name="Inglis G.D."/>
        </authorList>
    </citation>
    <scope>NUCLEOTIDE SEQUENCE [LARGE SCALE GENOMIC DNA]</scope>
    <source>
        <strain evidence="5 6">L283</strain>
    </source>
</reference>
<dbReference type="RefSeq" id="WP_224325375.1">
    <property type="nucleotide sequence ID" value="NZ_JACGBB010000010.1"/>
</dbReference>
<evidence type="ECO:0000313" key="6">
    <source>
        <dbReference type="Proteomes" id="UP000786183"/>
    </source>
</evidence>
<sequence>MKALALFSGGLDSMLSIATIVKQNIEVEALFFYTGFGPSNFELLEKRAKMAGASFSVVDITNSYLQEVLFNPKYGYGKAINPCIDCHAFMFKCALMMLKEKNASFVISGEVLGQRPMSQRSSALKSVKNLSGDENNLILRPLSAKLLEESIPESKGWVDRNKLLDFSGRSRTRQMLLAKEYGFSDYESPAGGCLLTLQAYKNKILDFNKYDSLKASDIAMLKLGRHLRLPNGAKMVISRNEEEGNKMLEAKKDTNLIEIFTNKLGAISLLSKDACKEDILLACSLALAYSKNTDIENECLFNEQKYICKAANKEEASKYFIV</sequence>
<evidence type="ECO:0000256" key="1">
    <source>
        <dbReference type="ARBA" id="ARBA00022741"/>
    </source>
</evidence>
<dbReference type="GO" id="GO:0005524">
    <property type="term" value="F:ATP binding"/>
    <property type="evidence" value="ECO:0007669"/>
    <property type="project" value="UniProtKB-KW"/>
</dbReference>
<keyword evidence="6" id="KW-1185">Reference proteome</keyword>
<evidence type="ECO:0000256" key="2">
    <source>
        <dbReference type="ARBA" id="ARBA00022840"/>
    </source>
</evidence>
<organism evidence="5 6">
    <name type="scientific">Campylobacter canadensis</name>
    <dbReference type="NCBI Taxonomy" id="449520"/>
    <lineage>
        <taxon>Bacteria</taxon>
        <taxon>Pseudomonadati</taxon>
        <taxon>Campylobacterota</taxon>
        <taxon>Epsilonproteobacteria</taxon>
        <taxon>Campylobacterales</taxon>
        <taxon>Campylobacteraceae</taxon>
        <taxon>Campylobacter</taxon>
    </lineage>
</organism>
<dbReference type="PANTHER" id="PTHR11933">
    <property type="entry name" value="TRNA 5-METHYLAMINOMETHYL-2-THIOURIDYLATE -METHYLTRANSFERASE"/>
    <property type="match status" value="1"/>
</dbReference>
<evidence type="ECO:0000259" key="4">
    <source>
        <dbReference type="Pfam" id="PF18297"/>
    </source>
</evidence>
<dbReference type="InterPro" id="IPR059101">
    <property type="entry name" value="NFACT-R_2"/>
</dbReference>
<keyword evidence="1" id="KW-0547">Nucleotide-binding</keyword>
<feature type="domain" description="Thil AANH" evidence="3">
    <location>
        <begin position="2"/>
        <end position="142"/>
    </location>
</feature>
<dbReference type="Pfam" id="PF18297">
    <property type="entry name" value="NFACT-R_2"/>
    <property type="match status" value="1"/>
</dbReference>
<dbReference type="EMBL" id="JACGBB010000010">
    <property type="protein sequence ID" value="MBZ7987558.1"/>
    <property type="molecule type" value="Genomic_DNA"/>
</dbReference>
<name>A0ABS7WS23_9BACT</name>
<dbReference type="Proteomes" id="UP000786183">
    <property type="component" value="Unassembled WGS sequence"/>
</dbReference>
<feature type="domain" description="NFACT protein RNA binding" evidence="4">
    <location>
        <begin position="224"/>
        <end position="296"/>
    </location>
</feature>
<protein>
    <submittedName>
        <fullName evidence="5">ATP-binding protein</fullName>
    </submittedName>
</protein>
<evidence type="ECO:0000313" key="5">
    <source>
        <dbReference type="EMBL" id="MBZ7987558.1"/>
    </source>
</evidence>
<dbReference type="InterPro" id="IPR014729">
    <property type="entry name" value="Rossmann-like_a/b/a_fold"/>
</dbReference>
<accession>A0ABS7WS23</accession>
<keyword evidence="2 5" id="KW-0067">ATP-binding</keyword>
<proteinExistence type="predicted"/>
<dbReference type="SUPFAM" id="SSF52402">
    <property type="entry name" value="Adenine nucleotide alpha hydrolases-like"/>
    <property type="match status" value="1"/>
</dbReference>
<evidence type="ECO:0000259" key="3">
    <source>
        <dbReference type="Pfam" id="PF02568"/>
    </source>
</evidence>
<comment type="caution">
    <text evidence="5">The sequence shown here is derived from an EMBL/GenBank/DDBJ whole genome shotgun (WGS) entry which is preliminary data.</text>
</comment>
<dbReference type="InterPro" id="IPR020536">
    <property type="entry name" value="ThiI_AANH"/>
</dbReference>